<gene>
    <name evidence="2" type="ORF">BCR34DRAFT_602326</name>
</gene>
<evidence type="ECO:0000313" key="3">
    <source>
        <dbReference type="Proteomes" id="UP000193144"/>
    </source>
</evidence>
<proteinExistence type="predicted"/>
<keyword evidence="3" id="KW-1185">Reference proteome</keyword>
<feature type="signal peptide" evidence="1">
    <location>
        <begin position="1"/>
        <end position="20"/>
    </location>
</feature>
<dbReference type="Proteomes" id="UP000193144">
    <property type="component" value="Unassembled WGS sequence"/>
</dbReference>
<name>A0A1Y1ZIM9_9PLEO</name>
<evidence type="ECO:0000313" key="2">
    <source>
        <dbReference type="EMBL" id="ORY10108.1"/>
    </source>
</evidence>
<accession>A0A1Y1ZIM9</accession>
<organism evidence="2 3">
    <name type="scientific">Clohesyomyces aquaticus</name>
    <dbReference type="NCBI Taxonomy" id="1231657"/>
    <lineage>
        <taxon>Eukaryota</taxon>
        <taxon>Fungi</taxon>
        <taxon>Dikarya</taxon>
        <taxon>Ascomycota</taxon>
        <taxon>Pezizomycotina</taxon>
        <taxon>Dothideomycetes</taxon>
        <taxon>Pleosporomycetidae</taxon>
        <taxon>Pleosporales</taxon>
        <taxon>Lindgomycetaceae</taxon>
        <taxon>Clohesyomyces</taxon>
    </lineage>
</organism>
<keyword evidence="1" id="KW-0732">Signal</keyword>
<comment type="caution">
    <text evidence="2">The sequence shown here is derived from an EMBL/GenBank/DDBJ whole genome shotgun (WGS) entry which is preliminary data.</text>
</comment>
<sequence>MIIAVLALVAGAIGLGVGLARDHARDVTTANSRASGVTLPKTVYVTTTTRTAQAKGIMDQTISETIEVPGPTMQCAGGNFNHCSLVPAPTAITGPVTGTS</sequence>
<protein>
    <submittedName>
        <fullName evidence="2">Uncharacterized protein</fullName>
    </submittedName>
</protein>
<dbReference type="EMBL" id="MCFA01000077">
    <property type="protein sequence ID" value="ORY10108.1"/>
    <property type="molecule type" value="Genomic_DNA"/>
</dbReference>
<dbReference type="AlphaFoldDB" id="A0A1Y1ZIM9"/>
<reference evidence="2 3" key="1">
    <citation type="submission" date="2016-07" db="EMBL/GenBank/DDBJ databases">
        <title>Pervasive Adenine N6-methylation of Active Genes in Fungi.</title>
        <authorList>
            <consortium name="DOE Joint Genome Institute"/>
            <person name="Mondo S.J."/>
            <person name="Dannebaum R.O."/>
            <person name="Kuo R.C."/>
            <person name="Labutti K."/>
            <person name="Haridas S."/>
            <person name="Kuo A."/>
            <person name="Salamov A."/>
            <person name="Ahrendt S.R."/>
            <person name="Lipzen A."/>
            <person name="Sullivan W."/>
            <person name="Andreopoulos W.B."/>
            <person name="Clum A."/>
            <person name="Lindquist E."/>
            <person name="Daum C."/>
            <person name="Ramamoorthy G.K."/>
            <person name="Gryganskyi A."/>
            <person name="Culley D."/>
            <person name="Magnuson J.K."/>
            <person name="James T.Y."/>
            <person name="O'Malley M.A."/>
            <person name="Stajich J.E."/>
            <person name="Spatafora J.W."/>
            <person name="Visel A."/>
            <person name="Grigoriev I.V."/>
        </authorList>
    </citation>
    <scope>NUCLEOTIDE SEQUENCE [LARGE SCALE GENOMIC DNA]</scope>
    <source>
        <strain evidence="2 3">CBS 115471</strain>
    </source>
</reference>
<feature type="chain" id="PRO_5012960160" evidence="1">
    <location>
        <begin position="21"/>
        <end position="100"/>
    </location>
</feature>
<evidence type="ECO:0000256" key="1">
    <source>
        <dbReference type="SAM" id="SignalP"/>
    </source>
</evidence>